<evidence type="ECO:0000313" key="5">
    <source>
        <dbReference type="Proteomes" id="UP000653454"/>
    </source>
</evidence>
<dbReference type="Proteomes" id="UP000653454">
    <property type="component" value="Unassembled WGS sequence"/>
</dbReference>
<dbReference type="EMBL" id="CAJHNJ030000117">
    <property type="protein sequence ID" value="CAG9135864.1"/>
    <property type="molecule type" value="Genomic_DNA"/>
</dbReference>
<comment type="caution">
    <text evidence="4">The sequence shown here is derived from an EMBL/GenBank/DDBJ whole genome shotgun (WGS) entry which is preliminary data.</text>
</comment>
<evidence type="ECO:0000256" key="3">
    <source>
        <dbReference type="SAM" id="SignalP"/>
    </source>
</evidence>
<keyword evidence="1" id="KW-0175">Coiled coil</keyword>
<accession>A0A8S4G7K8</accession>
<reference evidence="4" key="1">
    <citation type="submission" date="2020-11" db="EMBL/GenBank/DDBJ databases">
        <authorList>
            <person name="Whiteford S."/>
        </authorList>
    </citation>
    <scope>NUCLEOTIDE SEQUENCE</scope>
</reference>
<gene>
    <name evidence="4" type="ORF">PLXY2_LOCUS14120</name>
</gene>
<feature type="coiled-coil region" evidence="1">
    <location>
        <begin position="131"/>
        <end position="168"/>
    </location>
</feature>
<feature type="compositionally biased region" description="Basic and acidic residues" evidence="2">
    <location>
        <begin position="221"/>
        <end position="230"/>
    </location>
</feature>
<evidence type="ECO:0000256" key="1">
    <source>
        <dbReference type="SAM" id="Coils"/>
    </source>
</evidence>
<name>A0A8S4G7K8_PLUXY</name>
<keyword evidence="5" id="KW-1185">Reference proteome</keyword>
<evidence type="ECO:0000313" key="4">
    <source>
        <dbReference type="EMBL" id="CAG9135864.1"/>
    </source>
</evidence>
<keyword evidence="3" id="KW-0732">Signal</keyword>
<feature type="coiled-coil region" evidence="1">
    <location>
        <begin position="557"/>
        <end position="600"/>
    </location>
</feature>
<proteinExistence type="predicted"/>
<protein>
    <submittedName>
        <fullName evidence="4">(diamondback moth) hypothetical protein</fullName>
    </submittedName>
</protein>
<feature type="region of interest" description="Disordered" evidence="2">
    <location>
        <begin position="21"/>
        <end position="48"/>
    </location>
</feature>
<feature type="region of interest" description="Disordered" evidence="2">
    <location>
        <begin position="211"/>
        <end position="234"/>
    </location>
</feature>
<sequence length="830" mass="97231">MDYPICLTLLVLVGSALALPTDMGPQTFDAKPARTPREEPGAKRPTRQQEYKEVIMYLTPSQIRHLEETQNEHGYILPNALSDASLQSEENKALDQQLQEQLLKQNQGQGSPSLEQQLQEQLEEQEPRPSLQELEKQLVLKQEADKQLQQKLKQEQSLEQQLIKQESSQSITQQLQQQFLNEEEVRQHFEQQLIKEAGENKKQEQKLLKQVYESQQGQNKTETKEKEAKSKANQKLQQKYVVAEGQKAKYKQLAPQLQLVPEQQQNQYVPQHLLRTPQFIYLDVRPEQAQQQTLQELRQVFYPEQNLIRFLQHHRPRPSVEVENQPKYYEPTVAIEPQPAIEVQQQPQLQVIQHPVKVEQQPELLVQDNAQNLEPVQVQLHRQLRPQVEIVQPQPAIQLQLLKRPEPQLQIQLRPQPELQLRPQPELQIRPQPQLQLQLHKLSEPQVEIQLRPQPQIQLHKFTEPELQLQPQLKVEHGEMKSEVRILADPPNKFELVPYQYIPEQQDEHKQIGHELFKQQFHFLGEQSKLNAESLHDSNEKLVKLKKQQDQQELLGKEILNNQIKLLQQEANRESEVLKKEIEKQNNEQVLKAVLKLNEEENIKPVHENQALLEDVPKIQGLSQLDLLQKISNDQFQKESQKLKPLTHLDILRHQNELSQYAPRFNEPQFSLADIENVIKNIEKEKLKAQKTIEAINRSPPVVVNKEVTLKRRPIELIKTVKVPVPTPYLYPVPQPYAVKVPQPYAVPLQIINPYIVPIVKTEKVEVEKPVPIEVEKRVPVEVEKKVYVHINKPYTVDRFVPYEVKKEIPVEVPLYRPQKFTILRHIWKN</sequence>
<feature type="compositionally biased region" description="Low complexity" evidence="2">
    <location>
        <begin position="104"/>
        <end position="120"/>
    </location>
</feature>
<feature type="chain" id="PRO_5035750935" evidence="3">
    <location>
        <begin position="19"/>
        <end position="830"/>
    </location>
</feature>
<feature type="signal peptide" evidence="3">
    <location>
        <begin position="1"/>
        <end position="18"/>
    </location>
</feature>
<feature type="region of interest" description="Disordered" evidence="2">
    <location>
        <begin position="104"/>
        <end position="130"/>
    </location>
</feature>
<feature type="compositionally biased region" description="Basic and acidic residues" evidence="2">
    <location>
        <begin position="31"/>
        <end position="48"/>
    </location>
</feature>
<organism evidence="4 5">
    <name type="scientific">Plutella xylostella</name>
    <name type="common">Diamondback moth</name>
    <name type="synonym">Plutella maculipennis</name>
    <dbReference type="NCBI Taxonomy" id="51655"/>
    <lineage>
        <taxon>Eukaryota</taxon>
        <taxon>Metazoa</taxon>
        <taxon>Ecdysozoa</taxon>
        <taxon>Arthropoda</taxon>
        <taxon>Hexapoda</taxon>
        <taxon>Insecta</taxon>
        <taxon>Pterygota</taxon>
        <taxon>Neoptera</taxon>
        <taxon>Endopterygota</taxon>
        <taxon>Lepidoptera</taxon>
        <taxon>Glossata</taxon>
        <taxon>Ditrysia</taxon>
        <taxon>Yponomeutoidea</taxon>
        <taxon>Plutellidae</taxon>
        <taxon>Plutella</taxon>
    </lineage>
</organism>
<evidence type="ECO:0000256" key="2">
    <source>
        <dbReference type="SAM" id="MobiDB-lite"/>
    </source>
</evidence>
<feature type="coiled-coil region" evidence="1">
    <location>
        <begin position="672"/>
        <end position="699"/>
    </location>
</feature>
<dbReference type="AlphaFoldDB" id="A0A8S4G7K8"/>